<name>A0A368L4P7_9BURK</name>
<evidence type="ECO:0000313" key="10">
    <source>
        <dbReference type="Proteomes" id="UP000252357"/>
    </source>
</evidence>
<gene>
    <name evidence="9" type="ORF">DU000_07010</name>
</gene>
<dbReference type="GO" id="GO:0009279">
    <property type="term" value="C:cell outer membrane"/>
    <property type="evidence" value="ECO:0007669"/>
    <property type="project" value="UniProtKB-SubCell"/>
</dbReference>
<keyword evidence="7" id="KW-0998">Cell outer membrane</keyword>
<sequence length="445" mass="48378">MNRLLRDQPVVFALGFSILIAATHCWAAGFASQTQSGSGLGNAYAGGAAVAEDAAVVWYNPAAMSRLSGTHFAVAGYAINNNREWQDKGSTASGGNVGLGAGAKMSQISLVPNLFLVHQLNPKTHIGLALNTPFGLKTEYNKDWLGRYQGVGSDIRTLNVSGTAAYRLTPQFSVAAGINWQKLDAELTQMQNYAALVGGAAASLSFRESLTKIEGSDASWGYNLGAHWAIDDKSAVGLHYRSAIHFHLTGDVKFERPNSSIPAINASLASNLADGGVTANITVPAMAHLSGLKKLGPRWDFMADLMWTQWSTVPKLEFERAQGGILSTTAYNWKDTFRYSVGANYQLASQWKLRAGLAYDESPIPAQYRTARLPDNNRIWLSSGVEYKLTSQFNLNLGYTYVMVQKADLNNRREDNDPTGTRSGTLNGTFQQHVHILGAQLNYRF</sequence>
<dbReference type="OrthoDB" id="19849at2"/>
<reference evidence="9 10" key="1">
    <citation type="journal article" date="2018" name="Int. J. Syst. Evol. Microbiol.">
        <title>Parvibium lacunae gen. nov., sp. nov., a new member of the family Alcaligenaceae isolated from a freshwater pond.</title>
        <authorList>
            <person name="Chen W.M."/>
            <person name="Xie P.B."/>
            <person name="Hsu M.Y."/>
            <person name="Sheu S.Y."/>
        </authorList>
    </citation>
    <scope>NUCLEOTIDE SEQUENCE [LARGE SCALE GENOMIC DNA]</scope>
    <source>
        <strain evidence="9 10">KMB9</strain>
    </source>
</reference>
<dbReference type="RefSeq" id="WP_114402633.1">
    <property type="nucleotide sequence ID" value="NZ_QPGB01000002.1"/>
</dbReference>
<dbReference type="EMBL" id="QPGB01000002">
    <property type="protein sequence ID" value="RCS58549.1"/>
    <property type="molecule type" value="Genomic_DNA"/>
</dbReference>
<evidence type="ECO:0000256" key="1">
    <source>
        <dbReference type="ARBA" id="ARBA00004571"/>
    </source>
</evidence>
<evidence type="ECO:0000256" key="7">
    <source>
        <dbReference type="ARBA" id="ARBA00023237"/>
    </source>
</evidence>
<dbReference type="Proteomes" id="UP000252357">
    <property type="component" value="Unassembled WGS sequence"/>
</dbReference>
<feature type="chain" id="PRO_5016811919" evidence="8">
    <location>
        <begin position="28"/>
        <end position="445"/>
    </location>
</feature>
<keyword evidence="6" id="KW-0472">Membrane</keyword>
<comment type="similarity">
    <text evidence="2">Belongs to the OmpP1/FadL family.</text>
</comment>
<proteinExistence type="inferred from homology"/>
<comment type="caution">
    <text evidence="9">The sequence shown here is derived from an EMBL/GenBank/DDBJ whole genome shotgun (WGS) entry which is preliminary data.</text>
</comment>
<evidence type="ECO:0000256" key="8">
    <source>
        <dbReference type="SAM" id="SignalP"/>
    </source>
</evidence>
<organism evidence="9 10">
    <name type="scientific">Parvibium lacunae</name>
    <dbReference type="NCBI Taxonomy" id="1888893"/>
    <lineage>
        <taxon>Bacteria</taxon>
        <taxon>Pseudomonadati</taxon>
        <taxon>Pseudomonadota</taxon>
        <taxon>Betaproteobacteria</taxon>
        <taxon>Burkholderiales</taxon>
        <taxon>Alcaligenaceae</taxon>
        <taxon>Parvibium</taxon>
    </lineage>
</organism>
<dbReference type="Pfam" id="PF03349">
    <property type="entry name" value="Toluene_X"/>
    <property type="match status" value="1"/>
</dbReference>
<feature type="signal peptide" evidence="8">
    <location>
        <begin position="1"/>
        <end position="27"/>
    </location>
</feature>
<comment type="subcellular location">
    <subcellularLocation>
        <location evidence="1">Cell outer membrane</location>
        <topology evidence="1">Multi-pass membrane protein</topology>
    </subcellularLocation>
</comment>
<dbReference type="Gene3D" id="2.40.160.60">
    <property type="entry name" value="Outer membrane protein transport protein (OMPP1/FadL/TodX)"/>
    <property type="match status" value="1"/>
</dbReference>
<dbReference type="SUPFAM" id="SSF56935">
    <property type="entry name" value="Porins"/>
    <property type="match status" value="1"/>
</dbReference>
<dbReference type="InterPro" id="IPR005017">
    <property type="entry name" value="OMPP1/FadL/TodX"/>
</dbReference>
<evidence type="ECO:0000256" key="3">
    <source>
        <dbReference type="ARBA" id="ARBA00022452"/>
    </source>
</evidence>
<keyword evidence="10" id="KW-1185">Reference proteome</keyword>
<dbReference type="PANTHER" id="PTHR35093">
    <property type="entry name" value="OUTER MEMBRANE PROTEIN NMB0088-RELATED"/>
    <property type="match status" value="1"/>
</dbReference>
<evidence type="ECO:0000256" key="5">
    <source>
        <dbReference type="ARBA" id="ARBA00022729"/>
    </source>
</evidence>
<evidence type="ECO:0000256" key="6">
    <source>
        <dbReference type="ARBA" id="ARBA00023136"/>
    </source>
</evidence>
<accession>A0A368L4P7</accession>
<dbReference type="GO" id="GO:0015483">
    <property type="term" value="F:long-chain fatty acid transporting porin activity"/>
    <property type="evidence" value="ECO:0007669"/>
    <property type="project" value="TreeGrafter"/>
</dbReference>
<keyword evidence="3" id="KW-1134">Transmembrane beta strand</keyword>
<evidence type="ECO:0000256" key="2">
    <source>
        <dbReference type="ARBA" id="ARBA00008163"/>
    </source>
</evidence>
<dbReference type="AlphaFoldDB" id="A0A368L4P7"/>
<keyword evidence="5 8" id="KW-0732">Signal</keyword>
<evidence type="ECO:0000313" key="9">
    <source>
        <dbReference type="EMBL" id="RCS58549.1"/>
    </source>
</evidence>
<protein>
    <submittedName>
        <fullName evidence="9">Transporter</fullName>
    </submittedName>
</protein>
<evidence type="ECO:0000256" key="4">
    <source>
        <dbReference type="ARBA" id="ARBA00022692"/>
    </source>
</evidence>
<dbReference type="PANTHER" id="PTHR35093:SF8">
    <property type="entry name" value="OUTER MEMBRANE PROTEIN NMB0088-RELATED"/>
    <property type="match status" value="1"/>
</dbReference>
<keyword evidence="4" id="KW-0812">Transmembrane</keyword>